<feature type="compositionally biased region" description="Basic and acidic residues" evidence="1">
    <location>
        <begin position="1"/>
        <end position="19"/>
    </location>
</feature>
<dbReference type="WBParaSite" id="jg5853">
    <property type="protein sequence ID" value="jg5853"/>
    <property type="gene ID" value="jg5853"/>
</dbReference>
<keyword evidence="2" id="KW-1185">Reference proteome</keyword>
<name>A0A915EIY1_9BILA</name>
<accession>A0A915EIY1</accession>
<dbReference type="Proteomes" id="UP000887574">
    <property type="component" value="Unplaced"/>
</dbReference>
<feature type="region of interest" description="Disordered" evidence="1">
    <location>
        <begin position="1"/>
        <end position="24"/>
    </location>
</feature>
<proteinExistence type="predicted"/>
<protein>
    <submittedName>
        <fullName evidence="3">Uncharacterized protein</fullName>
    </submittedName>
</protein>
<reference evidence="3" key="1">
    <citation type="submission" date="2022-11" db="UniProtKB">
        <authorList>
            <consortium name="WormBaseParasite"/>
        </authorList>
    </citation>
    <scope>IDENTIFICATION</scope>
</reference>
<sequence length="108" mass="12419">MSANQEKKPDNPKEDKPVEGKQNVSVKDAARFTRPVPKPKTRIPIPNNCFYCNYRIPQLENRLVLLDRVYCLRCKEVFNVQRFALAQFGSGPRTYALAADEAPLYLTF</sequence>
<organism evidence="2 3">
    <name type="scientific">Ditylenchus dipsaci</name>
    <dbReference type="NCBI Taxonomy" id="166011"/>
    <lineage>
        <taxon>Eukaryota</taxon>
        <taxon>Metazoa</taxon>
        <taxon>Ecdysozoa</taxon>
        <taxon>Nematoda</taxon>
        <taxon>Chromadorea</taxon>
        <taxon>Rhabditida</taxon>
        <taxon>Tylenchina</taxon>
        <taxon>Tylenchomorpha</taxon>
        <taxon>Sphaerularioidea</taxon>
        <taxon>Anguinidae</taxon>
        <taxon>Anguininae</taxon>
        <taxon>Ditylenchus</taxon>
    </lineage>
</organism>
<evidence type="ECO:0000256" key="1">
    <source>
        <dbReference type="SAM" id="MobiDB-lite"/>
    </source>
</evidence>
<evidence type="ECO:0000313" key="3">
    <source>
        <dbReference type="WBParaSite" id="jg5853"/>
    </source>
</evidence>
<evidence type="ECO:0000313" key="2">
    <source>
        <dbReference type="Proteomes" id="UP000887574"/>
    </source>
</evidence>
<dbReference type="AlphaFoldDB" id="A0A915EIY1"/>